<keyword evidence="2" id="KW-1185">Reference proteome</keyword>
<dbReference type="Proteomes" id="UP000799444">
    <property type="component" value="Unassembled WGS sequence"/>
</dbReference>
<reference evidence="1" key="1">
    <citation type="journal article" date="2020" name="Stud. Mycol.">
        <title>101 Dothideomycetes genomes: a test case for predicting lifestyles and emergence of pathogens.</title>
        <authorList>
            <person name="Haridas S."/>
            <person name="Albert R."/>
            <person name="Binder M."/>
            <person name="Bloem J."/>
            <person name="Labutti K."/>
            <person name="Salamov A."/>
            <person name="Andreopoulos B."/>
            <person name="Baker S."/>
            <person name="Barry K."/>
            <person name="Bills G."/>
            <person name="Bluhm B."/>
            <person name="Cannon C."/>
            <person name="Castanera R."/>
            <person name="Culley D."/>
            <person name="Daum C."/>
            <person name="Ezra D."/>
            <person name="Gonzalez J."/>
            <person name="Henrissat B."/>
            <person name="Kuo A."/>
            <person name="Liang C."/>
            <person name="Lipzen A."/>
            <person name="Lutzoni F."/>
            <person name="Magnuson J."/>
            <person name="Mondo S."/>
            <person name="Nolan M."/>
            <person name="Ohm R."/>
            <person name="Pangilinan J."/>
            <person name="Park H.-J."/>
            <person name="Ramirez L."/>
            <person name="Alfaro M."/>
            <person name="Sun H."/>
            <person name="Tritt A."/>
            <person name="Yoshinaga Y."/>
            <person name="Zwiers L.-H."/>
            <person name="Turgeon B."/>
            <person name="Goodwin S."/>
            <person name="Spatafora J."/>
            <person name="Crous P."/>
            <person name="Grigoriev I."/>
        </authorList>
    </citation>
    <scope>NUCLEOTIDE SEQUENCE</scope>
    <source>
        <strain evidence="1">CBS 125425</strain>
    </source>
</reference>
<dbReference type="InterPro" id="IPR046347">
    <property type="entry name" value="bZIP_sf"/>
</dbReference>
<evidence type="ECO:0000313" key="1">
    <source>
        <dbReference type="EMBL" id="KAF2728182.1"/>
    </source>
</evidence>
<proteinExistence type="predicted"/>
<evidence type="ECO:0008006" key="3">
    <source>
        <dbReference type="Google" id="ProtNLM"/>
    </source>
</evidence>
<dbReference type="PANTHER" id="PTHR42070:SF1">
    <property type="entry name" value="FILAMENT ASSOCIATED PROTEIN, PUTATIVE (AFU_ORTHOLOGUE AFUA_8G06630)-RELATED"/>
    <property type="match status" value="1"/>
</dbReference>
<dbReference type="GO" id="GO:0003700">
    <property type="term" value="F:DNA-binding transcription factor activity"/>
    <property type="evidence" value="ECO:0007669"/>
    <property type="project" value="InterPro"/>
</dbReference>
<evidence type="ECO:0000313" key="2">
    <source>
        <dbReference type="Proteomes" id="UP000799444"/>
    </source>
</evidence>
<gene>
    <name evidence="1" type="ORF">EJ04DRAFT_528860</name>
</gene>
<accession>A0A9P4QNU6</accession>
<dbReference type="Gene3D" id="1.20.5.170">
    <property type="match status" value="1"/>
</dbReference>
<dbReference type="OrthoDB" id="4505928at2759"/>
<dbReference type="PANTHER" id="PTHR42070">
    <property type="entry name" value="FILAMENT ASSOCIATED PROTEIN, PUTATIVE (AFU_ORTHOLOGUE AFUA_8G06630)-RELATED"/>
    <property type="match status" value="1"/>
</dbReference>
<dbReference type="AlphaFoldDB" id="A0A9P4QNU6"/>
<dbReference type="CDD" id="cd14688">
    <property type="entry name" value="bZIP_YAP"/>
    <property type="match status" value="1"/>
</dbReference>
<protein>
    <recommendedName>
        <fullName evidence="3">BZIP domain-containing protein</fullName>
    </recommendedName>
</protein>
<dbReference type="SUPFAM" id="SSF57959">
    <property type="entry name" value="Leucine zipper domain"/>
    <property type="match status" value="1"/>
</dbReference>
<comment type="caution">
    <text evidence="1">The sequence shown here is derived from an EMBL/GenBank/DDBJ whole genome shotgun (WGS) entry which is preliminary data.</text>
</comment>
<name>A0A9P4QNU6_9PLEO</name>
<dbReference type="EMBL" id="ML996292">
    <property type="protein sequence ID" value="KAF2728182.1"/>
    <property type="molecule type" value="Genomic_DNA"/>
</dbReference>
<organism evidence="1 2">
    <name type="scientific">Polyplosphaeria fusca</name>
    <dbReference type="NCBI Taxonomy" id="682080"/>
    <lineage>
        <taxon>Eukaryota</taxon>
        <taxon>Fungi</taxon>
        <taxon>Dikarya</taxon>
        <taxon>Ascomycota</taxon>
        <taxon>Pezizomycotina</taxon>
        <taxon>Dothideomycetes</taxon>
        <taxon>Pleosporomycetidae</taxon>
        <taxon>Pleosporales</taxon>
        <taxon>Tetraplosphaeriaceae</taxon>
        <taxon>Polyplosphaeria</taxon>
    </lineage>
</organism>
<sequence length="296" mass="32610">MSTNNASTSSATRKKVRSILLFQKLGRRLTLGQAADLERIRNNQRRCRARQKEYIAELEDKIRQYESASSQSFTDLKLQQLVRENESLKRLLQSLGLGKDFLKAYSKAAQIAPDISRAQLGNKSRCQAKACSSSSLSSDILQPDLTPTVTRELQTEHAPILSSIDAEAPIQDALQFFESLTQEDADLSWEPFDFPNTSTSALESLQTDIQAESLVQLTGGALRTEAFSNTIPAEDVSDTTTLCSSAFSLVFKNNLKGYSAADLDLKLRVGYRCGATSSEGCRVDNKILINVLAEIS</sequence>